<sequence length="647" mass="69479">MEKVDGGKDFPPEKGESETTKTNTEGGNTVNGTTVLKKLARQLDFTALSSSSSSTSNSSTTPTPTPKTTSTTTPVAILPKPHPQQQQQNQIPQPKGPSIQPRPQTPLPIPHVKSSLSSSPAVPPAKSLSSSPFVVPPPPPPPARPTLLPVKTESPGARPRANAEVKDGTPKKPKQCNCKNSRCLKLYCECFASGVYCDGCNCTNCSNNVENEASRQEAVEATLERNPNAFRPKIASSPHGVHDIKEEKGDVSMIVKHNKGCHCKKSGCLKKYCECFQANILCSENCKCMDCKNYDGSEERRALFHEDHSNQSNALYMQQVAANAAIFGAIGSSGYGAYGSPPLSKKRKLHENIFPATAKDSPHRLAQTSQANHLRPSSTFSTLSSSPSVRAVNPAQTGSSKPTYRSLLADVLQPQQIKDICKILVVVANSVPKPRTTDKRAIVENQAESQENTGSIVAPSSRQSMSVEAGIQETSKDDPSSGNLSEKICMDDPRSDGSDLQKERPMSPGTRALMCDEQDTMFMAAASPNGRLGNGGSKPLPSAYGPETTGLYAEQERRVLTAFRDSLQNLVQRGTIKETNYSSLTTRTEPPGSQMVQPIGNGTVRPLHPASTTGLSQSLSAPNNNVSLKVGHPNENGEIRPKVEKQM</sequence>
<evidence type="ECO:0000256" key="4">
    <source>
        <dbReference type="SAM" id="MobiDB-lite"/>
    </source>
</evidence>
<feature type="compositionally biased region" description="Basic and acidic residues" evidence="4">
    <location>
        <begin position="1"/>
        <end position="19"/>
    </location>
</feature>
<dbReference type="Pfam" id="PF03638">
    <property type="entry name" value="TCR"/>
    <property type="match status" value="2"/>
</dbReference>
<feature type="compositionally biased region" description="Low complexity" evidence="4">
    <location>
        <begin position="49"/>
        <end position="74"/>
    </location>
</feature>
<feature type="compositionally biased region" description="Pro residues" evidence="4">
    <location>
        <begin position="134"/>
        <end position="144"/>
    </location>
</feature>
<evidence type="ECO:0000256" key="2">
    <source>
        <dbReference type="ARBA" id="ARBA00007267"/>
    </source>
</evidence>
<reference evidence="6" key="1">
    <citation type="submission" date="2022-04" db="EMBL/GenBank/DDBJ databases">
        <title>A functionally conserved STORR gene fusion in Papaver species that diverged 16.8 million years ago.</title>
        <authorList>
            <person name="Catania T."/>
        </authorList>
    </citation>
    <scope>NUCLEOTIDE SEQUENCE</scope>
    <source>
        <strain evidence="6">S-188037</strain>
    </source>
</reference>
<evidence type="ECO:0000256" key="1">
    <source>
        <dbReference type="ARBA" id="ARBA00004123"/>
    </source>
</evidence>
<dbReference type="PANTHER" id="PTHR12446">
    <property type="entry name" value="TESMIN/TSO1-RELATED"/>
    <property type="match status" value="1"/>
</dbReference>
<dbReference type="InterPro" id="IPR033467">
    <property type="entry name" value="Tesmin/TSO1-like_CXC"/>
</dbReference>
<dbReference type="SMART" id="SM01114">
    <property type="entry name" value="CXC"/>
    <property type="match status" value="2"/>
</dbReference>
<feature type="compositionally biased region" description="Polar residues" evidence="4">
    <location>
        <begin position="446"/>
        <end position="466"/>
    </location>
</feature>
<evidence type="ECO:0000259" key="5">
    <source>
        <dbReference type="PROSITE" id="PS51634"/>
    </source>
</evidence>
<feature type="region of interest" description="Disordered" evidence="4">
    <location>
        <begin position="605"/>
        <end position="647"/>
    </location>
</feature>
<dbReference type="GO" id="GO:0006355">
    <property type="term" value="P:regulation of DNA-templated transcription"/>
    <property type="evidence" value="ECO:0007669"/>
    <property type="project" value="TreeGrafter"/>
</dbReference>
<feature type="compositionally biased region" description="Low complexity" evidence="4">
    <location>
        <begin position="112"/>
        <end position="133"/>
    </location>
</feature>
<gene>
    <name evidence="6" type="ORF">MKW98_011897</name>
</gene>
<keyword evidence="3" id="KW-0539">Nucleus</keyword>
<evidence type="ECO:0000256" key="3">
    <source>
        <dbReference type="ARBA" id="ARBA00023242"/>
    </source>
</evidence>
<feature type="compositionally biased region" description="Low complexity" evidence="4">
    <location>
        <begin position="83"/>
        <end position="97"/>
    </location>
</feature>
<feature type="region of interest" description="Disordered" evidence="4">
    <location>
        <begin position="356"/>
        <end position="402"/>
    </location>
</feature>
<evidence type="ECO:0000313" key="7">
    <source>
        <dbReference type="Proteomes" id="UP001202328"/>
    </source>
</evidence>
<feature type="region of interest" description="Disordered" evidence="4">
    <location>
        <begin position="437"/>
        <end position="510"/>
    </location>
</feature>
<organism evidence="6 7">
    <name type="scientific">Papaver atlanticum</name>
    <dbReference type="NCBI Taxonomy" id="357466"/>
    <lineage>
        <taxon>Eukaryota</taxon>
        <taxon>Viridiplantae</taxon>
        <taxon>Streptophyta</taxon>
        <taxon>Embryophyta</taxon>
        <taxon>Tracheophyta</taxon>
        <taxon>Spermatophyta</taxon>
        <taxon>Magnoliopsida</taxon>
        <taxon>Ranunculales</taxon>
        <taxon>Papaveraceae</taxon>
        <taxon>Papaveroideae</taxon>
        <taxon>Papaver</taxon>
    </lineage>
</organism>
<feature type="domain" description="CRC" evidence="5">
    <location>
        <begin position="172"/>
        <end position="296"/>
    </location>
</feature>
<dbReference type="PROSITE" id="PS51634">
    <property type="entry name" value="CRC"/>
    <property type="match status" value="1"/>
</dbReference>
<dbReference type="EMBL" id="JAJJMB010005473">
    <property type="protein sequence ID" value="KAI3938745.1"/>
    <property type="molecule type" value="Genomic_DNA"/>
</dbReference>
<dbReference type="PANTHER" id="PTHR12446:SF34">
    <property type="entry name" value="PROTEIN LIN-54 HOMOLOG"/>
    <property type="match status" value="1"/>
</dbReference>
<keyword evidence="7" id="KW-1185">Reference proteome</keyword>
<dbReference type="InterPro" id="IPR005172">
    <property type="entry name" value="CRC"/>
</dbReference>
<evidence type="ECO:0000313" key="6">
    <source>
        <dbReference type="EMBL" id="KAI3938745.1"/>
    </source>
</evidence>
<dbReference type="AlphaFoldDB" id="A0AAD4XP18"/>
<feature type="region of interest" description="Disordered" evidence="4">
    <location>
        <begin position="1"/>
        <end position="173"/>
    </location>
</feature>
<dbReference type="InterPro" id="IPR028307">
    <property type="entry name" value="Lin-54_fam"/>
</dbReference>
<name>A0AAD4XP18_9MAGN</name>
<protein>
    <recommendedName>
        <fullName evidence="5">CRC domain-containing protein</fullName>
    </recommendedName>
</protein>
<accession>A0AAD4XP18</accession>
<feature type="compositionally biased region" description="Low complexity" evidence="4">
    <location>
        <begin position="20"/>
        <end position="35"/>
    </location>
</feature>
<dbReference type="GO" id="GO:0005634">
    <property type="term" value="C:nucleus"/>
    <property type="evidence" value="ECO:0007669"/>
    <property type="project" value="UniProtKB-SubCell"/>
</dbReference>
<proteinExistence type="inferred from homology"/>
<dbReference type="Proteomes" id="UP001202328">
    <property type="component" value="Unassembled WGS sequence"/>
</dbReference>
<comment type="similarity">
    <text evidence="2">Belongs to the lin-54 family.</text>
</comment>
<feature type="compositionally biased region" description="Basic and acidic residues" evidence="4">
    <location>
        <begin position="635"/>
        <end position="647"/>
    </location>
</feature>
<feature type="compositionally biased region" description="Low complexity" evidence="4">
    <location>
        <begin position="376"/>
        <end position="388"/>
    </location>
</feature>
<comment type="subcellular location">
    <subcellularLocation>
        <location evidence="1">Nucleus</location>
    </subcellularLocation>
</comment>
<feature type="compositionally biased region" description="Polar residues" evidence="4">
    <location>
        <begin position="610"/>
        <end position="627"/>
    </location>
</feature>
<feature type="compositionally biased region" description="Basic and acidic residues" evidence="4">
    <location>
        <begin position="488"/>
        <end position="505"/>
    </location>
</feature>
<comment type="caution">
    <text evidence="6">The sequence shown here is derived from an EMBL/GenBank/DDBJ whole genome shotgun (WGS) entry which is preliminary data.</text>
</comment>
<feature type="compositionally biased region" description="Basic and acidic residues" evidence="4">
    <location>
        <begin position="161"/>
        <end position="170"/>
    </location>
</feature>